<dbReference type="PRINTS" id="PR00385">
    <property type="entry name" value="P450"/>
</dbReference>
<dbReference type="Proteomes" id="UP000553632">
    <property type="component" value="Unassembled WGS sequence"/>
</dbReference>
<organism evidence="5 6">
    <name type="scientific">Perkinsus olseni</name>
    <name type="common">Perkinsus atlanticus</name>
    <dbReference type="NCBI Taxonomy" id="32597"/>
    <lineage>
        <taxon>Eukaryota</taxon>
        <taxon>Sar</taxon>
        <taxon>Alveolata</taxon>
        <taxon>Perkinsozoa</taxon>
        <taxon>Perkinsea</taxon>
        <taxon>Perkinsida</taxon>
        <taxon>Perkinsidae</taxon>
        <taxon>Perkinsus</taxon>
    </lineage>
</organism>
<keyword evidence="4" id="KW-0503">Monooxygenase</keyword>
<keyword evidence="3 4" id="KW-0349">Heme</keyword>
<dbReference type="SUPFAM" id="SSF48264">
    <property type="entry name" value="Cytochrome P450"/>
    <property type="match status" value="1"/>
</dbReference>
<comment type="caution">
    <text evidence="5">The sequence shown here is derived from an EMBL/GenBank/DDBJ whole genome shotgun (WGS) entry which is preliminary data.</text>
</comment>
<evidence type="ECO:0000313" key="6">
    <source>
        <dbReference type="Proteomes" id="UP000553632"/>
    </source>
</evidence>
<feature type="non-terminal residue" evidence="5">
    <location>
        <position position="1"/>
    </location>
</feature>
<dbReference type="InterPro" id="IPR002401">
    <property type="entry name" value="Cyt_P450_E_grp-I"/>
</dbReference>
<feature type="non-terminal residue" evidence="5">
    <location>
        <position position="292"/>
    </location>
</feature>
<gene>
    <name evidence="5" type="ORF">FOZ63_003059</name>
</gene>
<dbReference type="InterPro" id="IPR001128">
    <property type="entry name" value="Cyt_P450"/>
</dbReference>
<accession>A0A7J6Q0V9</accession>
<proteinExistence type="inferred from homology"/>
<evidence type="ECO:0000256" key="1">
    <source>
        <dbReference type="ARBA" id="ARBA00001971"/>
    </source>
</evidence>
<dbReference type="OMA" id="GNHEDIF"/>
<dbReference type="PRINTS" id="PR00463">
    <property type="entry name" value="EP450I"/>
</dbReference>
<keyword evidence="6" id="KW-1185">Reference proteome</keyword>
<dbReference type="GO" id="GO:0020037">
    <property type="term" value="F:heme binding"/>
    <property type="evidence" value="ECO:0007669"/>
    <property type="project" value="InterPro"/>
</dbReference>
<evidence type="ECO:0000313" key="5">
    <source>
        <dbReference type="EMBL" id="KAF4702055.1"/>
    </source>
</evidence>
<sequence>DASLTHRTREVQQAMTDTLYGSGYAIQLTAFPWATKDRFPWNLNPMIKKLHSGVRRLTRISDDVIAERRERREAGDGERHDLLDKLLHLDRDDLRGHLMTFLIAGSETTAMTVAWCLYYFCLHPDIQDKARAEADQLGHDPQTIEDLEKLPFVECCILETLRVQPVAGLLPHECVETTALDGKEIQPGTVVVVMLRKAMTALFEGGTQFKPERWLYHDGSGVDRLRARDHLGFGGGPRQCPGQSMALKEGTILLATILRHFDRIRHSSDVSIVRRKSKITHEPENLELVMQR</sequence>
<keyword evidence="3 4" id="KW-0408">Iron</keyword>
<protein>
    <recommendedName>
        <fullName evidence="7">Cytochrome P450</fullName>
    </recommendedName>
</protein>
<feature type="binding site" description="axial binding residue" evidence="3">
    <location>
        <position position="240"/>
    </location>
    <ligand>
        <name>heme</name>
        <dbReference type="ChEBI" id="CHEBI:30413"/>
    </ligand>
    <ligandPart>
        <name>Fe</name>
        <dbReference type="ChEBI" id="CHEBI:18248"/>
    </ligandPart>
</feature>
<evidence type="ECO:0008006" key="7">
    <source>
        <dbReference type="Google" id="ProtNLM"/>
    </source>
</evidence>
<dbReference type="EMBL" id="JABANO010036304">
    <property type="protein sequence ID" value="KAF4702055.1"/>
    <property type="molecule type" value="Genomic_DNA"/>
</dbReference>
<dbReference type="GO" id="GO:0005506">
    <property type="term" value="F:iron ion binding"/>
    <property type="evidence" value="ECO:0007669"/>
    <property type="project" value="InterPro"/>
</dbReference>
<dbReference type="Gene3D" id="1.10.630.10">
    <property type="entry name" value="Cytochrome P450"/>
    <property type="match status" value="1"/>
</dbReference>
<evidence type="ECO:0000256" key="3">
    <source>
        <dbReference type="PIRSR" id="PIRSR602401-1"/>
    </source>
</evidence>
<name>A0A7J6Q0V9_PEROL</name>
<dbReference type="PANTHER" id="PTHR24305">
    <property type="entry name" value="CYTOCHROME P450"/>
    <property type="match status" value="1"/>
</dbReference>
<dbReference type="InterPro" id="IPR050121">
    <property type="entry name" value="Cytochrome_P450_monoxygenase"/>
</dbReference>
<evidence type="ECO:0000256" key="4">
    <source>
        <dbReference type="RuleBase" id="RU000461"/>
    </source>
</evidence>
<dbReference type="PANTHER" id="PTHR24305:SF166">
    <property type="entry name" value="CYTOCHROME P450 12A4, MITOCHONDRIAL-RELATED"/>
    <property type="match status" value="1"/>
</dbReference>
<dbReference type="PROSITE" id="PS00086">
    <property type="entry name" value="CYTOCHROME_P450"/>
    <property type="match status" value="1"/>
</dbReference>
<comment type="similarity">
    <text evidence="2 4">Belongs to the cytochrome P450 family.</text>
</comment>
<dbReference type="InterPro" id="IPR017972">
    <property type="entry name" value="Cyt_P450_CS"/>
</dbReference>
<dbReference type="GO" id="GO:0016705">
    <property type="term" value="F:oxidoreductase activity, acting on paired donors, with incorporation or reduction of molecular oxygen"/>
    <property type="evidence" value="ECO:0007669"/>
    <property type="project" value="InterPro"/>
</dbReference>
<comment type="cofactor">
    <cofactor evidence="1 3">
        <name>heme</name>
        <dbReference type="ChEBI" id="CHEBI:30413"/>
    </cofactor>
</comment>
<dbReference type="GO" id="GO:0004497">
    <property type="term" value="F:monooxygenase activity"/>
    <property type="evidence" value="ECO:0007669"/>
    <property type="project" value="UniProtKB-KW"/>
</dbReference>
<dbReference type="AlphaFoldDB" id="A0A7J6Q0V9"/>
<evidence type="ECO:0000256" key="2">
    <source>
        <dbReference type="ARBA" id="ARBA00010617"/>
    </source>
</evidence>
<reference evidence="5 6" key="1">
    <citation type="submission" date="2020-04" db="EMBL/GenBank/DDBJ databases">
        <title>Perkinsus olseni comparative genomics.</title>
        <authorList>
            <person name="Bogema D.R."/>
        </authorList>
    </citation>
    <scope>NUCLEOTIDE SEQUENCE [LARGE SCALE GENOMIC DNA]</scope>
    <source>
        <strain evidence="5 6">ATCC PRA-207</strain>
    </source>
</reference>
<keyword evidence="4" id="KW-0560">Oxidoreductase</keyword>
<keyword evidence="3 4" id="KW-0479">Metal-binding</keyword>
<dbReference type="CDD" id="cd00302">
    <property type="entry name" value="cytochrome_P450"/>
    <property type="match status" value="1"/>
</dbReference>
<dbReference type="Pfam" id="PF00067">
    <property type="entry name" value="p450"/>
    <property type="match status" value="1"/>
</dbReference>
<dbReference type="InterPro" id="IPR036396">
    <property type="entry name" value="Cyt_P450_sf"/>
</dbReference>